<sequence>MTDTMRALVGGIGPEWVLEEVPVPQPGPGEVLIRNRAAATNNADIPMLAEADPTHGGHGKTFIAGFEYAGEVAALGEGVDTWQVGDAVMGSIPSAFAEYVVADQRFVLPRPEGLDPQIACALPTGLLTEHGALTTAGFTAGQSVLITGASTAIGLIGAQMVKALGASHVIGTTRSSAKRALLTDAGVDTVIVTGEQDLTAATLAATDGKGVDVVLDHIAGHTFAQCLPATAEDGHVVNIGRLDGAGSTINLDHLSYRHLTVHGVSFGFTRDWEMAGIIAGLLPEVIPAVARGEIRPVIDQTVELTQVQRVADRLRSGEAVGKIVLTLTSA</sequence>
<proteinExistence type="predicted"/>
<name>K8XI03_RHOOP</name>
<reference evidence="4 5" key="1">
    <citation type="journal article" date="2013" name="Genome Announc.">
        <title>Draft Genome Sequence of Rhodococcus opacus Strain M213 Shows a Diverse Catabolic Potential.</title>
        <authorList>
            <person name="Pathak A."/>
            <person name="Green S.J."/>
            <person name="Ogram A."/>
            <person name="Chauhan A."/>
        </authorList>
    </citation>
    <scope>NUCLEOTIDE SEQUENCE [LARGE SCALE GENOMIC DNA]</scope>
    <source>
        <strain evidence="4 5">M213</strain>
    </source>
</reference>
<protein>
    <submittedName>
        <fullName evidence="4">Alcohol dehydrogenase zinc-binding domain-containing protein</fullName>
    </submittedName>
</protein>
<dbReference type="PANTHER" id="PTHR48106">
    <property type="entry name" value="QUINONE OXIDOREDUCTASE PIG3-RELATED"/>
    <property type="match status" value="1"/>
</dbReference>
<evidence type="ECO:0000313" key="5">
    <source>
        <dbReference type="Proteomes" id="UP000005951"/>
    </source>
</evidence>
<dbReference type="Proteomes" id="UP000005951">
    <property type="component" value="Unassembled WGS sequence"/>
</dbReference>
<gene>
    <name evidence="4" type="ORF">WSS_A41205</name>
</gene>
<dbReference type="Pfam" id="PF00107">
    <property type="entry name" value="ADH_zinc_N"/>
    <property type="match status" value="1"/>
</dbReference>
<dbReference type="SUPFAM" id="SSF50129">
    <property type="entry name" value="GroES-like"/>
    <property type="match status" value="1"/>
</dbReference>
<dbReference type="GO" id="GO:0016651">
    <property type="term" value="F:oxidoreductase activity, acting on NAD(P)H"/>
    <property type="evidence" value="ECO:0007669"/>
    <property type="project" value="TreeGrafter"/>
</dbReference>
<dbReference type="Gene3D" id="3.40.50.720">
    <property type="entry name" value="NAD(P)-binding Rossmann-like Domain"/>
    <property type="match status" value="1"/>
</dbReference>
<evidence type="ECO:0000256" key="2">
    <source>
        <dbReference type="ARBA" id="ARBA00023002"/>
    </source>
</evidence>
<keyword evidence="2" id="KW-0560">Oxidoreductase</keyword>
<dbReference type="InterPro" id="IPR036291">
    <property type="entry name" value="NAD(P)-bd_dom_sf"/>
</dbReference>
<feature type="domain" description="Enoyl reductase (ER)" evidence="3">
    <location>
        <begin position="11"/>
        <end position="325"/>
    </location>
</feature>
<dbReference type="AlphaFoldDB" id="K8XI03"/>
<dbReference type="PANTHER" id="PTHR48106:SF18">
    <property type="entry name" value="QUINONE OXIDOREDUCTASE PIG3"/>
    <property type="match status" value="1"/>
</dbReference>
<dbReference type="SMART" id="SM00829">
    <property type="entry name" value="PKS_ER"/>
    <property type="match status" value="1"/>
</dbReference>
<evidence type="ECO:0000259" key="3">
    <source>
        <dbReference type="SMART" id="SM00829"/>
    </source>
</evidence>
<dbReference type="InterPro" id="IPR011032">
    <property type="entry name" value="GroES-like_sf"/>
</dbReference>
<dbReference type="EMBL" id="AJYC02000211">
    <property type="protein sequence ID" value="EKT76740.1"/>
    <property type="molecule type" value="Genomic_DNA"/>
</dbReference>
<dbReference type="Pfam" id="PF08240">
    <property type="entry name" value="ADH_N"/>
    <property type="match status" value="1"/>
</dbReference>
<dbReference type="InterPro" id="IPR013154">
    <property type="entry name" value="ADH-like_N"/>
</dbReference>
<dbReference type="RefSeq" id="WP_005264998.1">
    <property type="nucleotide sequence ID" value="NZ_AJYC02000211.1"/>
</dbReference>
<accession>K8XI03</accession>
<evidence type="ECO:0000313" key="4">
    <source>
        <dbReference type="EMBL" id="EKT76740.1"/>
    </source>
</evidence>
<dbReference type="SUPFAM" id="SSF51735">
    <property type="entry name" value="NAD(P)-binding Rossmann-fold domains"/>
    <property type="match status" value="1"/>
</dbReference>
<evidence type="ECO:0000256" key="1">
    <source>
        <dbReference type="ARBA" id="ARBA00022857"/>
    </source>
</evidence>
<organism evidence="4 5">
    <name type="scientific">Rhodococcus opacus M213</name>
    <dbReference type="NCBI Taxonomy" id="1129896"/>
    <lineage>
        <taxon>Bacteria</taxon>
        <taxon>Bacillati</taxon>
        <taxon>Actinomycetota</taxon>
        <taxon>Actinomycetes</taxon>
        <taxon>Mycobacteriales</taxon>
        <taxon>Nocardiaceae</taxon>
        <taxon>Rhodococcus</taxon>
    </lineage>
</organism>
<keyword evidence="1" id="KW-0521">NADP</keyword>
<comment type="caution">
    <text evidence="4">The sequence shown here is derived from an EMBL/GenBank/DDBJ whole genome shotgun (WGS) entry which is preliminary data.</text>
</comment>
<dbReference type="InterPro" id="IPR013149">
    <property type="entry name" value="ADH-like_C"/>
</dbReference>
<dbReference type="InterPro" id="IPR020843">
    <property type="entry name" value="ER"/>
</dbReference>
<dbReference type="Gene3D" id="3.90.180.10">
    <property type="entry name" value="Medium-chain alcohol dehydrogenases, catalytic domain"/>
    <property type="match status" value="1"/>
</dbReference>
<dbReference type="GO" id="GO:0070402">
    <property type="term" value="F:NADPH binding"/>
    <property type="evidence" value="ECO:0007669"/>
    <property type="project" value="TreeGrafter"/>
</dbReference>